<dbReference type="Gene3D" id="1.10.10.10">
    <property type="entry name" value="Winged helix-like DNA-binding domain superfamily/Winged helix DNA-binding domain"/>
    <property type="match status" value="1"/>
</dbReference>
<dbReference type="InterPro" id="IPR005149">
    <property type="entry name" value="Tscrpt_reg_PadR_N"/>
</dbReference>
<evidence type="ECO:0000313" key="3">
    <source>
        <dbReference type="Proteomes" id="UP001596364"/>
    </source>
</evidence>
<dbReference type="InterPro" id="IPR036390">
    <property type="entry name" value="WH_DNA-bd_sf"/>
</dbReference>
<dbReference type="SUPFAM" id="SSF46785">
    <property type="entry name" value="Winged helix' DNA-binding domain"/>
    <property type="match status" value="1"/>
</dbReference>
<feature type="domain" description="Transcription regulator PadR N-terminal" evidence="1">
    <location>
        <begin position="15"/>
        <end position="88"/>
    </location>
</feature>
<dbReference type="Pfam" id="PF03551">
    <property type="entry name" value="PadR"/>
    <property type="match status" value="1"/>
</dbReference>
<proteinExistence type="predicted"/>
<evidence type="ECO:0000259" key="1">
    <source>
        <dbReference type="Pfam" id="PF03551"/>
    </source>
</evidence>
<dbReference type="Proteomes" id="UP001596364">
    <property type="component" value="Unassembled WGS sequence"/>
</dbReference>
<dbReference type="PANTHER" id="PTHR33169:SF14">
    <property type="entry name" value="TRANSCRIPTIONAL REGULATOR RV3488"/>
    <property type="match status" value="1"/>
</dbReference>
<dbReference type="PANTHER" id="PTHR33169">
    <property type="entry name" value="PADR-FAMILY TRANSCRIPTIONAL REGULATOR"/>
    <property type="match status" value="1"/>
</dbReference>
<dbReference type="InterPro" id="IPR052509">
    <property type="entry name" value="Metal_resp_DNA-bind_regulator"/>
</dbReference>
<sequence length="108" mass="12368">MISKELNAAISNMLVLAVLRKGPSYGYDIQRRIKMQSDGILDWTEGMLYPVLHRLEKNGFVEARWGEAETGRKRKYYHLLQAGEQHLGEAIDAWYTVSDVLINLTEGE</sequence>
<keyword evidence="3" id="KW-1185">Reference proteome</keyword>
<reference evidence="3" key="1">
    <citation type="journal article" date="2019" name="Int. J. Syst. Evol. Microbiol.">
        <title>The Global Catalogue of Microorganisms (GCM) 10K type strain sequencing project: providing services to taxonomists for standard genome sequencing and annotation.</title>
        <authorList>
            <consortium name="The Broad Institute Genomics Platform"/>
            <consortium name="The Broad Institute Genome Sequencing Center for Infectious Disease"/>
            <person name="Wu L."/>
            <person name="Ma J."/>
        </authorList>
    </citation>
    <scope>NUCLEOTIDE SEQUENCE [LARGE SCALE GENOMIC DNA]</scope>
    <source>
        <strain evidence="3">CGMCC 1.16031</strain>
    </source>
</reference>
<comment type="caution">
    <text evidence="2">The sequence shown here is derived from an EMBL/GenBank/DDBJ whole genome shotgun (WGS) entry which is preliminary data.</text>
</comment>
<dbReference type="RefSeq" id="WP_377148760.1">
    <property type="nucleotide sequence ID" value="NZ_JBHSUS010000001.1"/>
</dbReference>
<accession>A0ABW1XP12</accession>
<dbReference type="EMBL" id="JBHSUS010000001">
    <property type="protein sequence ID" value="MFC6441476.1"/>
    <property type="molecule type" value="Genomic_DNA"/>
</dbReference>
<dbReference type="InterPro" id="IPR036388">
    <property type="entry name" value="WH-like_DNA-bd_sf"/>
</dbReference>
<evidence type="ECO:0000313" key="2">
    <source>
        <dbReference type="EMBL" id="MFC6441476.1"/>
    </source>
</evidence>
<gene>
    <name evidence="2" type="ORF">ACFP85_15085</name>
</gene>
<name>A0ABW1XP12_9ALTE</name>
<protein>
    <submittedName>
        <fullName evidence="2">PadR family transcriptional regulator</fullName>
    </submittedName>
</protein>
<organism evidence="2 3">
    <name type="scientific">Pseudobowmanella zhangzhouensis</name>
    <dbReference type="NCBI Taxonomy" id="1537679"/>
    <lineage>
        <taxon>Bacteria</taxon>
        <taxon>Pseudomonadati</taxon>
        <taxon>Pseudomonadota</taxon>
        <taxon>Gammaproteobacteria</taxon>
        <taxon>Alteromonadales</taxon>
        <taxon>Alteromonadaceae</taxon>
    </lineage>
</organism>